<keyword evidence="2" id="KW-1185">Reference proteome</keyword>
<comment type="caution">
    <text evidence="1">The sequence shown here is derived from an EMBL/GenBank/DDBJ whole genome shotgun (WGS) entry which is preliminary data.</text>
</comment>
<proteinExistence type="predicted"/>
<evidence type="ECO:0000313" key="2">
    <source>
        <dbReference type="Proteomes" id="UP000499080"/>
    </source>
</evidence>
<accession>A0A4Y2IA13</accession>
<protein>
    <submittedName>
        <fullName evidence="1">Uncharacterized protein</fullName>
    </submittedName>
</protein>
<evidence type="ECO:0000313" key="1">
    <source>
        <dbReference type="EMBL" id="GBM74455.1"/>
    </source>
</evidence>
<gene>
    <name evidence="1" type="ORF">AVEN_18896_1</name>
</gene>
<organism evidence="1 2">
    <name type="scientific">Araneus ventricosus</name>
    <name type="common">Orbweaver spider</name>
    <name type="synonym">Epeira ventricosa</name>
    <dbReference type="NCBI Taxonomy" id="182803"/>
    <lineage>
        <taxon>Eukaryota</taxon>
        <taxon>Metazoa</taxon>
        <taxon>Ecdysozoa</taxon>
        <taxon>Arthropoda</taxon>
        <taxon>Chelicerata</taxon>
        <taxon>Arachnida</taxon>
        <taxon>Araneae</taxon>
        <taxon>Araneomorphae</taxon>
        <taxon>Entelegynae</taxon>
        <taxon>Araneoidea</taxon>
        <taxon>Araneidae</taxon>
        <taxon>Araneus</taxon>
    </lineage>
</organism>
<sequence length="79" mass="9198">MGLEVENDIKKLEEAHSQELTTEEVTELHYVSQQEVLEESLSEEQNVTTKQQTSGVIRKMLKTWGTLELNIKQHHRSIH</sequence>
<dbReference type="Proteomes" id="UP000499080">
    <property type="component" value="Unassembled WGS sequence"/>
</dbReference>
<name>A0A4Y2IA13_ARAVE</name>
<reference evidence="1 2" key="1">
    <citation type="journal article" date="2019" name="Sci. Rep.">
        <title>Orb-weaving spider Araneus ventricosus genome elucidates the spidroin gene catalogue.</title>
        <authorList>
            <person name="Kono N."/>
            <person name="Nakamura H."/>
            <person name="Ohtoshi R."/>
            <person name="Moran D.A.P."/>
            <person name="Shinohara A."/>
            <person name="Yoshida Y."/>
            <person name="Fujiwara M."/>
            <person name="Mori M."/>
            <person name="Tomita M."/>
            <person name="Arakawa K."/>
        </authorList>
    </citation>
    <scope>NUCLEOTIDE SEQUENCE [LARGE SCALE GENOMIC DNA]</scope>
</reference>
<dbReference type="EMBL" id="BGPR01002498">
    <property type="protein sequence ID" value="GBM74455.1"/>
    <property type="molecule type" value="Genomic_DNA"/>
</dbReference>
<dbReference type="AlphaFoldDB" id="A0A4Y2IA13"/>